<feature type="compositionally biased region" description="Polar residues" evidence="6">
    <location>
        <begin position="1033"/>
        <end position="1051"/>
    </location>
</feature>
<dbReference type="InterPro" id="IPR001646">
    <property type="entry name" value="5peptide_repeat"/>
</dbReference>
<proteinExistence type="predicted"/>
<feature type="compositionally biased region" description="Basic and acidic residues" evidence="6">
    <location>
        <begin position="1435"/>
        <end position="1453"/>
    </location>
</feature>
<evidence type="ECO:0000313" key="10">
    <source>
        <dbReference type="RefSeq" id="XP_055889818.1"/>
    </source>
</evidence>
<keyword evidence="5" id="KW-0067">ATP-binding</keyword>
<evidence type="ECO:0000256" key="2">
    <source>
        <dbReference type="ARBA" id="ARBA00022679"/>
    </source>
</evidence>
<feature type="region of interest" description="Disordered" evidence="6">
    <location>
        <begin position="1007"/>
        <end position="1051"/>
    </location>
</feature>
<evidence type="ECO:0000256" key="6">
    <source>
        <dbReference type="SAM" id="MobiDB-lite"/>
    </source>
</evidence>
<keyword evidence="3" id="KW-0547">Nucleotide-binding</keyword>
<feature type="compositionally biased region" description="Polar residues" evidence="6">
    <location>
        <begin position="1500"/>
        <end position="1512"/>
    </location>
</feature>
<dbReference type="Pfam" id="PF00069">
    <property type="entry name" value="Pkinase"/>
    <property type="match status" value="1"/>
</dbReference>
<feature type="compositionally biased region" description="Basic and acidic residues" evidence="6">
    <location>
        <begin position="1477"/>
        <end position="1487"/>
    </location>
</feature>
<name>A0A9W3ART5_BIOGL</name>
<dbReference type="GeneID" id="106067668"/>
<dbReference type="SUPFAM" id="SSF56112">
    <property type="entry name" value="Protein kinase-like (PK-like)"/>
    <property type="match status" value="1"/>
</dbReference>
<dbReference type="InterPro" id="IPR011009">
    <property type="entry name" value="Kinase-like_dom_sf"/>
</dbReference>
<sequence length="2084" mass="232121">MSGVHGFNELDGKEKLDCEQTAASRWFLCCSPASLVAKKIQTWFRCIRKSSIGSMSSLNSTTATGMSLSLRREIFKRLGYPSLSTAFQADLEIPSVQDVLTKQKFAAETTEQNHKAVHATDVLTFAYILDLRSHAAIYMARWRFADDQWLWVKCSRKGDKSKDILQKEMKIWSYIEGRPFFLKLITAFQTDSGYYLVTPYEGRCTLNYINKVQGSLNVNNVMFYVLELVHALIYLHEHDVIVRNINTNSVMVDHQGHVLLQDFSLGEFGASSRMKDFDTVPVFYLAPEIIKYDTYSKAIDWWALGITIYSLMYGQEPFRDSNTFKTISCILTKEPEYPQKLNGTKLIALCKDLLIKRQEHRLGSGPLGSLFVINHPCLVDVDWTKLSARKFRPPFLPPENIQLKQKPKDADNLTLSTSKSSLSEFQWSGDQGLAQEKTALNYLPFGLSTSFPKQEIGARRWCSSSNLSQFVDVSSRNIHRQTFIHDTIKDLEAIRSQNSYLDNMQRRGKASEWHSHDVSVFRNTNLNHGPLDEPSDADSQSWFWMGAMLHERMNAGLKGQSCEQALGAGDGAAAEGGDRAAPAEAGLECLSCSAEESRDLNRSSIAECRNENGLREAESGQCDGSIPCDCVFHILFEWTPSDKMSERVVYSRNCTSHAAVNDLNTGCGHAAVNDLNTGCGHAASNNLNTGYSHAAMNDENTGCCHAATNDLNTGSSHAAVNDLNTGCGHAAVNDLNTGSSHAAVNDLNTGSSLAAVNDLNTGCGHAAVNDLNTCSSHAALNDTDTSHAAFADQNNSGLVQDGDNEVAAKENDQEQCDSVSLLDSTRKRGNINLENPSAGKEMLLAKSKLSFFNTDSSVSFDEEKCESGIDPLRQHNDDHQYQHIDTKLIKSLDQRKLFESKEVKDLCLRKDDALKSETSEAKANQSCVITDLYNFRKDDALKSETSETKANQSCVITDQYNFAHTDCSGELMCAFNPLTPNTCQDVNTSDSPKSTFLDYVTRRLKDDPTCASPSNGHTKQSTNTSDCHHRETQIQQCRANNPTEYSSDSASETGRIACGEDTFVSGFPAKLSLNEDHFKDYDKSFKNALFGGSKHNEGSHSGRKTHFLKRLIFGKRSQKDHSCIHSKTSCKAGTHRETSCQASTHRETSCQACTHSETSFESETLETFLTKSKSKKKFGFLSIRPRAESVRGTCDRKNNKTITRPSKNEYTDADYYQMNREKECIDNLLGTTSRSTCNLPEEMLQHLPNAENVKVDYCEDLKLTPIFSDNERSITSDSNNPRSIISDSDCFHKNEMLICTGGLPFNHIELELQMELDQTLQRAPNKSTYGLGKRNDQKILDTNKVDTTLDNVDTQEQTLFEKEELSGQTMLEKEDIDKQTILEKEDLKEQMLLDKADINRQIHWDSVDNNGELLFDKQTTNELILLNCELKELSSDGVESVHEERETEKKAADEVNSFGSNECKTQSDASEDNNESDSSHDNHDSGCKDVMSQSDCRDVMNQSESKDVMSQSDCKDVISQSDRIDVISQSDRKDIITQSDCKDVMTRSNCKDVMSQSDCFDVMRQPDCKDVMIKPYCKDVTSQSDCNKSDNEQDQCGTRQFQDQSTLTQDEDKSHSDCRDEQSQTKWKERNTHSQEGKSQCADKRVERCCEEKTNEREVRLLDHVDVDNIDVDKADLDSVDLDNVDLDNVDLDNVDLDNVDLNNVAVDNMGQTQTVETQIERHLDNMDDSIASLISGSASFETAAMTFNVSPDSTSGSPAFVTADATFDSGDDHDLKEIYTSHSTINPNSNFIPYYRSTSSNEGTSESAGRVLPLGYENNESLGYVQSEADTLNPLFVMMSDNGENGTGKHGTGSDLLIPVDGKQGEETSKHGQDARLTSLTQENDAYDRPNSGEINSMADDMTFPQSLIGADALTSGVTEKHLFSTNNEAHQNETNGDKSIFSSLLDKSGGRVGEMTSLKTETGNPRDAADDGLSALWRSTPHIAQPSVDAPMMALSRARQMMRELDEITPYSESDFWRRGERRQSRFRRDAPDFFSGGFYGDSVAQDQGHSDHGIQVIGTLTIEYLTPPVNGLIFEKRLELS</sequence>
<feature type="region of interest" description="Disordered" evidence="6">
    <location>
        <begin position="1580"/>
        <end position="1638"/>
    </location>
</feature>
<keyword evidence="4" id="KW-0418">Kinase</keyword>
<protein>
    <submittedName>
        <fullName evidence="10">Uncharacterized protein LOC106067668</fullName>
    </submittedName>
</protein>
<feature type="compositionally biased region" description="Basic and acidic residues" evidence="6">
    <location>
        <begin position="1610"/>
        <end position="1638"/>
    </location>
</feature>
<feature type="compositionally biased region" description="Polar residues" evidence="6">
    <location>
        <begin position="1594"/>
        <end position="1608"/>
    </location>
</feature>
<dbReference type="Proteomes" id="UP001165740">
    <property type="component" value="Chromosome 6"/>
</dbReference>
<evidence type="ECO:0000313" key="9">
    <source>
        <dbReference type="Proteomes" id="UP001165740"/>
    </source>
</evidence>
<dbReference type="InterPro" id="IPR000961">
    <property type="entry name" value="AGC-kinase_C"/>
</dbReference>
<dbReference type="PROSITE" id="PS51285">
    <property type="entry name" value="AGC_KINASE_CTER"/>
    <property type="match status" value="1"/>
</dbReference>
<feature type="domain" description="Protein kinase" evidence="7">
    <location>
        <begin position="72"/>
        <end position="378"/>
    </location>
</feature>
<feature type="domain" description="AGC-kinase C-terminal" evidence="8">
    <location>
        <begin position="379"/>
        <end position="437"/>
    </location>
</feature>
<gene>
    <name evidence="10" type="primary">LOC106067668</name>
</gene>
<dbReference type="Gene3D" id="2.160.20.80">
    <property type="entry name" value="E3 ubiquitin-protein ligase SopA"/>
    <property type="match status" value="1"/>
</dbReference>
<feature type="compositionally biased region" description="Polar residues" evidence="6">
    <location>
        <begin position="1011"/>
        <end position="1025"/>
    </location>
</feature>
<dbReference type="SUPFAM" id="SSF141571">
    <property type="entry name" value="Pentapeptide repeat-like"/>
    <property type="match status" value="1"/>
</dbReference>
<dbReference type="OrthoDB" id="347657at2759"/>
<evidence type="ECO:0000256" key="4">
    <source>
        <dbReference type="ARBA" id="ARBA00022777"/>
    </source>
</evidence>
<dbReference type="InterPro" id="IPR000719">
    <property type="entry name" value="Prot_kinase_dom"/>
</dbReference>
<keyword evidence="2" id="KW-0808">Transferase</keyword>
<dbReference type="PROSITE" id="PS50011">
    <property type="entry name" value="PROTEIN_KINASE_DOM"/>
    <property type="match status" value="1"/>
</dbReference>
<organism evidence="9 10">
    <name type="scientific">Biomphalaria glabrata</name>
    <name type="common">Bloodfluke planorb</name>
    <name type="synonym">Freshwater snail</name>
    <dbReference type="NCBI Taxonomy" id="6526"/>
    <lineage>
        <taxon>Eukaryota</taxon>
        <taxon>Metazoa</taxon>
        <taxon>Spiralia</taxon>
        <taxon>Lophotrochozoa</taxon>
        <taxon>Mollusca</taxon>
        <taxon>Gastropoda</taxon>
        <taxon>Heterobranchia</taxon>
        <taxon>Euthyneura</taxon>
        <taxon>Panpulmonata</taxon>
        <taxon>Hygrophila</taxon>
        <taxon>Lymnaeoidea</taxon>
        <taxon>Planorbidae</taxon>
        <taxon>Biomphalaria</taxon>
    </lineage>
</organism>
<feature type="region of interest" description="Disordered" evidence="6">
    <location>
        <begin position="1435"/>
        <end position="1515"/>
    </location>
</feature>
<evidence type="ECO:0000259" key="8">
    <source>
        <dbReference type="PROSITE" id="PS51285"/>
    </source>
</evidence>
<evidence type="ECO:0000256" key="5">
    <source>
        <dbReference type="ARBA" id="ARBA00022840"/>
    </source>
</evidence>
<dbReference type="GO" id="GO:0004674">
    <property type="term" value="F:protein serine/threonine kinase activity"/>
    <property type="evidence" value="ECO:0007669"/>
    <property type="project" value="UniProtKB-KW"/>
</dbReference>
<feature type="compositionally biased region" description="Polar residues" evidence="6">
    <location>
        <begin position="1457"/>
        <end position="1466"/>
    </location>
</feature>
<dbReference type="PANTHER" id="PTHR24351">
    <property type="entry name" value="RIBOSOMAL PROTEIN S6 KINASE"/>
    <property type="match status" value="1"/>
</dbReference>
<dbReference type="RefSeq" id="XP_055889818.1">
    <property type="nucleotide sequence ID" value="XM_056033843.1"/>
</dbReference>
<keyword evidence="9" id="KW-1185">Reference proteome</keyword>
<evidence type="ECO:0000256" key="3">
    <source>
        <dbReference type="ARBA" id="ARBA00022741"/>
    </source>
</evidence>
<accession>A0A9W3ART5</accession>
<keyword evidence="1" id="KW-0723">Serine/threonine-protein kinase</keyword>
<dbReference type="Gene3D" id="1.10.510.10">
    <property type="entry name" value="Transferase(Phosphotransferase) domain 1"/>
    <property type="match status" value="1"/>
</dbReference>
<reference evidence="10" key="1">
    <citation type="submission" date="2025-08" db="UniProtKB">
        <authorList>
            <consortium name="RefSeq"/>
        </authorList>
    </citation>
    <scope>IDENTIFICATION</scope>
</reference>
<dbReference type="Gene3D" id="3.30.200.20">
    <property type="entry name" value="Phosphorylase Kinase, domain 1"/>
    <property type="match status" value="1"/>
</dbReference>
<evidence type="ECO:0000256" key="1">
    <source>
        <dbReference type="ARBA" id="ARBA00022527"/>
    </source>
</evidence>
<dbReference type="GO" id="GO:0005524">
    <property type="term" value="F:ATP binding"/>
    <property type="evidence" value="ECO:0007669"/>
    <property type="project" value="UniProtKB-KW"/>
</dbReference>
<dbReference type="Pfam" id="PF00805">
    <property type="entry name" value="Pentapeptide"/>
    <property type="match status" value="1"/>
</dbReference>
<evidence type="ECO:0000259" key="7">
    <source>
        <dbReference type="PROSITE" id="PS50011"/>
    </source>
</evidence>